<keyword evidence="3 7" id="KW-0805">Transcription regulation</keyword>
<keyword evidence="11" id="KW-1185">Reference proteome</keyword>
<feature type="compositionally biased region" description="Low complexity" evidence="8">
    <location>
        <begin position="53"/>
        <end position="79"/>
    </location>
</feature>
<dbReference type="GO" id="GO:0003712">
    <property type="term" value="F:transcription coregulator activity"/>
    <property type="evidence" value="ECO:0007669"/>
    <property type="project" value="InterPro"/>
</dbReference>
<evidence type="ECO:0000256" key="1">
    <source>
        <dbReference type="ARBA" id="ARBA00004123"/>
    </source>
</evidence>
<name>A0A8H7AKG2_9EURO</name>
<comment type="similarity">
    <text evidence="2 7">Belongs to the Mediator complex subunit 1 family.</text>
</comment>
<keyword evidence="6 7" id="KW-0539">Nucleus</keyword>
<evidence type="ECO:0000256" key="2">
    <source>
        <dbReference type="ARBA" id="ARBA00006210"/>
    </source>
</evidence>
<dbReference type="EMBL" id="JAACFV010000026">
    <property type="protein sequence ID" value="KAF7510788.1"/>
    <property type="molecule type" value="Genomic_DNA"/>
</dbReference>
<gene>
    <name evidence="10" type="ORF">GJ744_005888</name>
</gene>
<dbReference type="Pfam" id="PF10744">
    <property type="entry name" value="Med1"/>
    <property type="match status" value="1"/>
</dbReference>
<organism evidence="10 11">
    <name type="scientific">Endocarpon pusillum</name>
    <dbReference type="NCBI Taxonomy" id="364733"/>
    <lineage>
        <taxon>Eukaryota</taxon>
        <taxon>Fungi</taxon>
        <taxon>Dikarya</taxon>
        <taxon>Ascomycota</taxon>
        <taxon>Pezizomycotina</taxon>
        <taxon>Eurotiomycetes</taxon>
        <taxon>Chaetothyriomycetidae</taxon>
        <taxon>Verrucariales</taxon>
        <taxon>Verrucariaceae</taxon>
        <taxon>Endocarpon</taxon>
    </lineage>
</organism>
<protein>
    <recommendedName>
        <fullName evidence="7">Mediator of RNA polymerase II transcription subunit 1</fullName>
    </recommendedName>
    <alternativeName>
        <fullName evidence="7">Mediator complex subunit 1</fullName>
    </alternativeName>
</protein>
<reference evidence="10" key="1">
    <citation type="submission" date="2020-02" db="EMBL/GenBank/DDBJ databases">
        <authorList>
            <person name="Palmer J.M."/>
        </authorList>
    </citation>
    <scope>NUCLEOTIDE SEQUENCE</scope>
    <source>
        <strain evidence="10">EPUS1.4</strain>
        <tissue evidence="10">Thallus</tissue>
    </source>
</reference>
<evidence type="ECO:0000256" key="5">
    <source>
        <dbReference type="ARBA" id="ARBA00023163"/>
    </source>
</evidence>
<comment type="function">
    <text evidence="7">Component of the Mediator complex, a coactivator involved in the regulated transcription of nearly all RNA polymerase II-dependent genes. Mediator functions as a bridge to convey information from gene-specific regulatory proteins to the basal RNA polymerase II transcription machinery. Mediator is recruited to promoters by direct interactions with regulatory proteins and serves as a scaffold for the assembly of a functional preinitiation complex with RNA polymerase II and the general transcription factors.</text>
</comment>
<dbReference type="GO" id="GO:0016592">
    <property type="term" value="C:mediator complex"/>
    <property type="evidence" value="ECO:0007669"/>
    <property type="project" value="InterPro"/>
</dbReference>
<keyword evidence="4 7" id="KW-0010">Activator</keyword>
<evidence type="ECO:0000256" key="4">
    <source>
        <dbReference type="ARBA" id="ARBA00023159"/>
    </source>
</evidence>
<evidence type="ECO:0000259" key="9">
    <source>
        <dbReference type="Pfam" id="PF10744"/>
    </source>
</evidence>
<feature type="domain" description="Mediator complex subunit Med1" evidence="9">
    <location>
        <begin position="142"/>
        <end position="565"/>
    </location>
</feature>
<feature type="region of interest" description="Disordered" evidence="8">
    <location>
        <begin position="578"/>
        <end position="603"/>
    </location>
</feature>
<evidence type="ECO:0000256" key="7">
    <source>
        <dbReference type="RuleBase" id="RU364059"/>
    </source>
</evidence>
<evidence type="ECO:0000256" key="8">
    <source>
        <dbReference type="SAM" id="MobiDB-lite"/>
    </source>
</evidence>
<evidence type="ECO:0000313" key="10">
    <source>
        <dbReference type="EMBL" id="KAF7510788.1"/>
    </source>
</evidence>
<dbReference type="PANTHER" id="PTHR35041:SF4">
    <property type="entry name" value="MEDIATOR OF RNA POLYMERASE II TRANSCRIPTION SUBUNIT 1"/>
    <property type="match status" value="1"/>
</dbReference>
<sequence length="738" mass="80507">MATPSAARPHSSSTPKNQSIATPTPMLPSPRPPTSAAMARNISQKSPAMKTPASGHGHSHTVSTSSHPSSTPLAAPALGEDPLNFNSPVAMMLSSLSAHGLTPLPSGADGLGISTDLNTVSAAHDSVLGTRNPEEEKSRRLQEVITLLRTSVAGRGIYREGVESLAQLAGFTHMWQGDTLAIAGTCVDLEITFDGVEKDKAKDVVLKIFTPESVEHKKDASKVLMSNLQQLPRSSHKEPWHSLKCFATNLEHLGRMDQLSQGISCFEAIEGLYLTFRKIWEGEKKRMGQRKTFNHLSHGHVGRPVLNRRRKLGLGLDYWAERRVLRDSGFSHAGADAMELDQPQTENDLDDDVAGIWTAVIDCEVGYPSLRVSKEWVMDNIWDDAKDEHGPTHESLPKIAWVEPSPTLVRPGNGANDSNIVELDEADIKMPKPPQVRFVLGLESPVLMPLSVTSTVLGRQGLLVTLDDSKYTTYDQALRSLVSKNSQSNDDVLDPPTQRWSKAGCTYDIKGKAVLRYHSYTVYSAPQIWCYPVQSVIFDHPKHLADLLPTLRQYVLLWTLLRSIVSAVPNANTDSVGRAGNLPATDKTLRMKGQSHSGITKKSNLDPRRAKVRMLLRERLNESVTIGTSGMHPLQDGASTVPLLIDVSLTLTSSTPPSPRLDLIWPLQTSPDAASSASEGNFGSVAIEIGSNGEIVVPFTTGIPWAKTEKGLKGIAQALQLCEDLGLVVEWIMEKLRD</sequence>
<evidence type="ECO:0000313" key="11">
    <source>
        <dbReference type="Proteomes" id="UP000606974"/>
    </source>
</evidence>
<proteinExistence type="inferred from homology"/>
<accession>A0A8H7AKG2</accession>
<dbReference type="OrthoDB" id="1936100at2759"/>
<feature type="compositionally biased region" description="Polar residues" evidence="8">
    <location>
        <begin position="10"/>
        <end position="21"/>
    </location>
</feature>
<keyword evidence="5 7" id="KW-0804">Transcription</keyword>
<dbReference type="InterPro" id="IPR019680">
    <property type="entry name" value="Mediator_Med1"/>
</dbReference>
<comment type="caution">
    <text evidence="10">The sequence shown here is derived from an EMBL/GenBank/DDBJ whole genome shotgun (WGS) entry which is preliminary data.</text>
</comment>
<dbReference type="PANTHER" id="PTHR35041">
    <property type="entry name" value="MEDIATOR OF RNA POLYMERASE II TRANSCRIPTION SUBUNIT 1"/>
    <property type="match status" value="1"/>
</dbReference>
<dbReference type="Proteomes" id="UP000606974">
    <property type="component" value="Unassembled WGS sequence"/>
</dbReference>
<evidence type="ECO:0000256" key="6">
    <source>
        <dbReference type="ARBA" id="ARBA00023242"/>
    </source>
</evidence>
<feature type="region of interest" description="Disordered" evidence="8">
    <location>
        <begin position="1"/>
        <end position="79"/>
    </location>
</feature>
<dbReference type="GO" id="GO:0045944">
    <property type="term" value="P:positive regulation of transcription by RNA polymerase II"/>
    <property type="evidence" value="ECO:0007669"/>
    <property type="project" value="UniProtKB-ARBA"/>
</dbReference>
<comment type="subcellular location">
    <subcellularLocation>
        <location evidence="1 7">Nucleus</location>
    </subcellularLocation>
</comment>
<dbReference type="AlphaFoldDB" id="A0A8H7AKG2"/>
<evidence type="ECO:0000256" key="3">
    <source>
        <dbReference type="ARBA" id="ARBA00023015"/>
    </source>
</evidence>